<dbReference type="EMBL" id="DVNO01000012">
    <property type="protein sequence ID" value="HIU65346.1"/>
    <property type="molecule type" value="Genomic_DNA"/>
</dbReference>
<comment type="caution">
    <text evidence="2">The sequence shown here is derived from an EMBL/GenBank/DDBJ whole genome shotgun (WGS) entry which is preliminary data.</text>
</comment>
<reference evidence="2" key="2">
    <citation type="journal article" date="2021" name="PeerJ">
        <title>Extensive microbial diversity within the chicken gut microbiome revealed by metagenomics and culture.</title>
        <authorList>
            <person name="Gilroy R."/>
            <person name="Ravi A."/>
            <person name="Getino M."/>
            <person name="Pursley I."/>
            <person name="Horton D.L."/>
            <person name="Alikhan N.F."/>
            <person name="Baker D."/>
            <person name="Gharbi K."/>
            <person name="Hall N."/>
            <person name="Watson M."/>
            <person name="Adriaenssens E.M."/>
            <person name="Foster-Nyarko E."/>
            <person name="Jarju S."/>
            <person name="Secka A."/>
            <person name="Antonio M."/>
            <person name="Oren A."/>
            <person name="Chaudhuri R.R."/>
            <person name="La Ragione R."/>
            <person name="Hildebrand F."/>
            <person name="Pallen M.J."/>
        </authorList>
    </citation>
    <scope>NUCLEOTIDE SEQUENCE</scope>
    <source>
        <strain evidence="2">CHK136-897</strain>
    </source>
</reference>
<keyword evidence="1" id="KW-0472">Membrane</keyword>
<evidence type="ECO:0000313" key="2">
    <source>
        <dbReference type="EMBL" id="HIU65346.1"/>
    </source>
</evidence>
<name>A0A9D1SM66_9PROT</name>
<organism evidence="2 3">
    <name type="scientific">Candidatus Enterousia avicola</name>
    <dbReference type="NCBI Taxonomy" id="2840787"/>
    <lineage>
        <taxon>Bacteria</taxon>
        <taxon>Pseudomonadati</taxon>
        <taxon>Pseudomonadota</taxon>
        <taxon>Alphaproteobacteria</taxon>
        <taxon>Candidatus Enterousia</taxon>
    </lineage>
</organism>
<accession>A0A9D1SM66</accession>
<dbReference type="Proteomes" id="UP000824142">
    <property type="component" value="Unassembled WGS sequence"/>
</dbReference>
<sequence length="477" mass="51972">MKKKLIAIAIKFTMGLIALGIGIWYLSSSIGGAAITYTSMDNFMTAIGVKDGDIASANGCFLCGYIQELFAVIGRAAEMFWTAMVDNIWILMALGFGLFLVIYTGKYIYDAAKKTATLDESEKKIELKGWFDKVWRQGARVLIVGAMMGALGMGGTAALRTVANITITPVMFVGAELSMAATGVSDAAQCNALNPNAETDDVLNPVLGPFMCVIGNINSVMLAGAAGGFSLMNYSWLDMGGGVFTWLAGLALVLMFLIIGFDLVFQILSVVFKLVFLIIFLPLILAAAAFEQTWSLANGVVKNAVDMLIKTAIQVVSITLKVLITYAIVAYAADSYFPGPRDGYSAILPPMMGQTVENPDAQTLSVINVFSTCESVATADGEMDADKFKNCFTAQRTQVENQYPNAFDFMDDGWDFLLMMLFIFFLYFYAIKPKVDAIIVGSSKEQFDFGTWAKDLGKKIWYSPRQIFENISKAMDK</sequence>
<reference evidence="2" key="1">
    <citation type="submission" date="2020-10" db="EMBL/GenBank/DDBJ databases">
        <authorList>
            <person name="Gilroy R."/>
        </authorList>
    </citation>
    <scope>NUCLEOTIDE SEQUENCE</scope>
    <source>
        <strain evidence="2">CHK136-897</strain>
    </source>
</reference>
<proteinExistence type="predicted"/>
<feature type="transmembrane region" description="Helical" evidence="1">
    <location>
        <begin position="12"/>
        <end position="35"/>
    </location>
</feature>
<keyword evidence="1" id="KW-0812">Transmembrane</keyword>
<feature type="transmembrane region" description="Helical" evidence="1">
    <location>
        <begin position="243"/>
        <end position="261"/>
    </location>
</feature>
<feature type="transmembrane region" description="Helical" evidence="1">
    <location>
        <begin position="413"/>
        <end position="431"/>
    </location>
</feature>
<protein>
    <submittedName>
        <fullName evidence="2">Uncharacterized protein</fullName>
    </submittedName>
</protein>
<feature type="transmembrane region" description="Helical" evidence="1">
    <location>
        <begin position="88"/>
        <end position="109"/>
    </location>
</feature>
<gene>
    <name evidence="2" type="ORF">IAC63_01760</name>
</gene>
<keyword evidence="1" id="KW-1133">Transmembrane helix</keyword>
<feature type="transmembrane region" description="Helical" evidence="1">
    <location>
        <begin position="141"/>
        <end position="163"/>
    </location>
</feature>
<feature type="transmembrane region" description="Helical" evidence="1">
    <location>
        <begin position="311"/>
        <end position="333"/>
    </location>
</feature>
<feature type="transmembrane region" description="Helical" evidence="1">
    <location>
        <begin position="206"/>
        <end position="231"/>
    </location>
</feature>
<evidence type="ECO:0000313" key="3">
    <source>
        <dbReference type="Proteomes" id="UP000824142"/>
    </source>
</evidence>
<evidence type="ECO:0000256" key="1">
    <source>
        <dbReference type="SAM" id="Phobius"/>
    </source>
</evidence>
<feature type="transmembrane region" description="Helical" evidence="1">
    <location>
        <begin position="267"/>
        <end position="290"/>
    </location>
</feature>
<dbReference type="AlphaFoldDB" id="A0A9D1SM66"/>